<dbReference type="AlphaFoldDB" id="A0A8H6JM59"/>
<dbReference type="OrthoDB" id="4851692at2759"/>
<keyword evidence="3" id="KW-1185">Reference proteome</keyword>
<reference evidence="2" key="1">
    <citation type="journal article" date="2020" name="Phytopathology">
        <title>Genome Sequence Resources of Colletotrichum truncatum, C. plurivorum, C. musicola, and C. sojae: Four Species Pathogenic to Soybean (Glycine max).</title>
        <authorList>
            <person name="Rogerio F."/>
            <person name="Boufleur T.R."/>
            <person name="Ciampi-Guillardi M."/>
            <person name="Sukno S.A."/>
            <person name="Thon M.R."/>
            <person name="Massola Junior N.S."/>
            <person name="Baroncelli R."/>
        </authorList>
    </citation>
    <scope>NUCLEOTIDE SEQUENCE</scope>
    <source>
        <strain evidence="2">LFN0074</strain>
    </source>
</reference>
<evidence type="ECO:0000256" key="1">
    <source>
        <dbReference type="SAM" id="MobiDB-lite"/>
    </source>
</evidence>
<gene>
    <name evidence="2" type="ORF">CMUS01_12505</name>
</gene>
<protein>
    <submittedName>
        <fullName evidence="2">Uncharacterized protein</fullName>
    </submittedName>
</protein>
<proteinExistence type="predicted"/>
<feature type="region of interest" description="Disordered" evidence="1">
    <location>
        <begin position="283"/>
        <end position="305"/>
    </location>
</feature>
<dbReference type="Proteomes" id="UP000639643">
    <property type="component" value="Unassembled WGS sequence"/>
</dbReference>
<name>A0A8H6JM59_9PEZI</name>
<comment type="caution">
    <text evidence="2">The sequence shown here is derived from an EMBL/GenBank/DDBJ whole genome shotgun (WGS) entry which is preliminary data.</text>
</comment>
<accession>A0A8H6JM59</accession>
<feature type="region of interest" description="Disordered" evidence="1">
    <location>
        <begin position="1"/>
        <end position="81"/>
    </location>
</feature>
<dbReference type="EMBL" id="WIGM01000710">
    <property type="protein sequence ID" value="KAF6815123.1"/>
    <property type="molecule type" value="Genomic_DNA"/>
</dbReference>
<evidence type="ECO:0000313" key="2">
    <source>
        <dbReference type="EMBL" id="KAF6815123.1"/>
    </source>
</evidence>
<organism evidence="2 3">
    <name type="scientific">Colletotrichum musicola</name>
    <dbReference type="NCBI Taxonomy" id="2175873"/>
    <lineage>
        <taxon>Eukaryota</taxon>
        <taxon>Fungi</taxon>
        <taxon>Dikarya</taxon>
        <taxon>Ascomycota</taxon>
        <taxon>Pezizomycotina</taxon>
        <taxon>Sordariomycetes</taxon>
        <taxon>Hypocreomycetidae</taxon>
        <taxon>Glomerellales</taxon>
        <taxon>Glomerellaceae</taxon>
        <taxon>Colletotrichum</taxon>
        <taxon>Colletotrichum orchidearum species complex</taxon>
    </lineage>
</organism>
<sequence>MPEALSVDEAVNDWLEGEHSNNGIVDPHHLPLPPNIQSSPIPPSPPTNLGLRALPGSPTEQRLAYPNSREDSGDPFEESGDDEFQDVYIPAIAQLTHPTMAPSRLDVERFNKDPDTGRPRKQEEWIQFATHVMGKDPNFQIWHPQLRAKIMTILHMPVTLRSLQPAQHITYQHTKMFSRGQKQPYQEVDLWASLFRGLNNMPKAWSDGVNSGDIWAFSDVIQACYEDEPRATTLENYQRTRGLQHIEYFTPSPTLGPSPLGPSVRSGNVAASVVNAPAIMSGTVSQASPRDGTSETNKRKREAVVLSDDESEIEILSENPVLKKTKFGANDAKSVADQLTIKIDESSDRDDMAGDKGVSDKKVFNKCKSCTNETSMAGESTDEPADSWMMEAIKDTKKVESPREKVKQRNEFFTKLEGIPRQHRDMIFRTAVLDMVQDLGVDPTKSLLRQIKAYNACSIKDDEASEK</sequence>
<feature type="compositionally biased region" description="Pro residues" evidence="1">
    <location>
        <begin position="30"/>
        <end position="46"/>
    </location>
</feature>
<evidence type="ECO:0000313" key="3">
    <source>
        <dbReference type="Proteomes" id="UP000639643"/>
    </source>
</evidence>